<dbReference type="PATRIC" id="fig|280505.15.peg.3208"/>
<organism evidence="1">
    <name type="scientific">Leptospira borgpetersenii serovar Ballum</name>
    <dbReference type="NCBI Taxonomy" id="280505"/>
    <lineage>
        <taxon>Bacteria</taxon>
        <taxon>Pseudomonadati</taxon>
        <taxon>Spirochaetota</taxon>
        <taxon>Spirochaetia</taxon>
        <taxon>Leptospirales</taxon>
        <taxon>Leptospiraceae</taxon>
        <taxon>Leptospira</taxon>
    </lineage>
</organism>
<name>A0A0S2IV15_LEPBO</name>
<sequence>MKKPTNFYTDLMRRRLKPVAIRVEEHKSIVCKIRGDSFVAIRHRLREIGRLLKKSTFASELTLLNTPIRVYESDTENKRTIFAKI</sequence>
<dbReference type="AlphaFoldDB" id="A0A0S2IV15"/>
<evidence type="ECO:0000313" key="2">
    <source>
        <dbReference type="Proteomes" id="UP000058857"/>
    </source>
</evidence>
<accession>A0A0S2IV15</accession>
<evidence type="ECO:0000313" key="1">
    <source>
        <dbReference type="EMBL" id="ALO27483.1"/>
    </source>
</evidence>
<protein>
    <submittedName>
        <fullName evidence="1">Uncharacterized protein</fullName>
    </submittedName>
</protein>
<proteinExistence type="predicted"/>
<dbReference type="RefSeq" id="WP_002722873.1">
    <property type="nucleotide sequence ID" value="NZ_JADDVG010000031.1"/>
</dbReference>
<dbReference type="Proteomes" id="UP000058857">
    <property type="component" value="Chromosome 1"/>
</dbReference>
<dbReference type="EMBL" id="CP012029">
    <property type="protein sequence ID" value="ALO27483.1"/>
    <property type="molecule type" value="Genomic_DNA"/>
</dbReference>
<reference evidence="1 2" key="1">
    <citation type="journal article" date="2015" name="PLoS Negl. Trop. Dis.">
        <title>Distribution of Plasmids in Distinct Leptospira Pathogenic Species.</title>
        <authorList>
            <person name="Wang Y."/>
            <person name="Zhuang X."/>
            <person name="Zhong Y."/>
            <person name="Zhang C."/>
            <person name="Zhang Y."/>
            <person name="Zeng L."/>
            <person name="Zhu Y."/>
            <person name="He P."/>
            <person name="Dong K."/>
            <person name="Pal U."/>
            <person name="Guo X."/>
            <person name="Qin J."/>
        </authorList>
    </citation>
    <scope>NUCLEOTIDE SEQUENCE [LARGE SCALE GENOMIC DNA]</scope>
    <source>
        <strain evidence="1 2">56604</strain>
    </source>
</reference>
<gene>
    <name evidence="1" type="ORF">LBBP_03285</name>
</gene>